<sequence>MDEDAYVVIFMVTRASVHDASINISEHEKTNYGDRGYLNSHCNGNEGTMDNAVSG</sequence>
<reference evidence="1 2" key="1">
    <citation type="submission" date="2023-09" db="EMBL/GenBank/DDBJ databases">
        <authorList>
            <person name="Golyshina O.V."/>
            <person name="Lunev E.A."/>
            <person name="Bargiela R."/>
            <person name="Gaines M.C."/>
            <person name="Daum B."/>
            <person name="Bale N.J."/>
            <person name="Koenen M."/>
            <person name="Sinninghe Damst J.S."/>
            <person name="Yakimov M."/>
            <person name="Golyshin P.N."/>
        </authorList>
    </citation>
    <scope>NUCLEOTIDE SEQUENCE [LARGE SCALE GENOMIC DNA]</scope>
    <source>
        <strain evidence="1 2">M1</strain>
    </source>
</reference>
<dbReference type="RefSeq" id="WP_393971184.1">
    <property type="nucleotide sequence ID" value="NZ_CP133772.1"/>
</dbReference>
<keyword evidence="2" id="KW-1185">Reference proteome</keyword>
<dbReference type="EMBL" id="CP133772">
    <property type="protein sequence ID" value="WYY00857.1"/>
    <property type="molecule type" value="Genomic_DNA"/>
</dbReference>
<accession>A0AAX4NJ12</accession>
<gene>
    <name evidence="1" type="ORF">OXIME_001442</name>
</gene>
<dbReference type="KEGG" id="omr:OXIME_001442"/>
<dbReference type="Proteomes" id="UP001451606">
    <property type="component" value="Chromosome"/>
</dbReference>
<protein>
    <submittedName>
        <fullName evidence="1">Uncharacterized protein</fullName>
    </submittedName>
</protein>
<name>A0AAX4NJ12_9ARCH</name>
<evidence type="ECO:0000313" key="1">
    <source>
        <dbReference type="EMBL" id="WYY00857.1"/>
    </source>
</evidence>
<evidence type="ECO:0000313" key="2">
    <source>
        <dbReference type="Proteomes" id="UP001451606"/>
    </source>
</evidence>
<dbReference type="GeneID" id="95968180"/>
<organism evidence="1 2">
    <name type="scientific">Oxyplasma meridianum</name>
    <dbReference type="NCBI Taxonomy" id="3073602"/>
    <lineage>
        <taxon>Archaea</taxon>
        <taxon>Methanobacteriati</taxon>
        <taxon>Thermoplasmatota</taxon>
        <taxon>Thermoplasmata</taxon>
        <taxon>Thermoplasmatales</taxon>
        <taxon>Thermoplasmataceae</taxon>
        <taxon>Oxyplasma</taxon>
    </lineage>
</organism>
<dbReference type="AlphaFoldDB" id="A0AAX4NJ12"/>
<proteinExistence type="predicted"/>